<name>A0A5N4ACK3_PHOPY</name>
<dbReference type="PANTHER" id="PTHR10334">
    <property type="entry name" value="CYSTEINE-RICH SECRETORY PROTEIN-RELATED"/>
    <property type="match status" value="1"/>
</dbReference>
<dbReference type="GO" id="GO:0005576">
    <property type="term" value="C:extracellular region"/>
    <property type="evidence" value="ECO:0007669"/>
    <property type="project" value="UniProtKB-SubCell"/>
</dbReference>
<dbReference type="FunFam" id="3.40.33.10:FF:000010">
    <property type="entry name" value="Predicted protein"/>
    <property type="match status" value="1"/>
</dbReference>
<dbReference type="InterPro" id="IPR014044">
    <property type="entry name" value="CAP_dom"/>
</dbReference>
<evidence type="ECO:0000313" key="5">
    <source>
        <dbReference type="Proteomes" id="UP000327044"/>
    </source>
</evidence>
<protein>
    <recommendedName>
        <fullName evidence="3">SCP domain-containing protein</fullName>
    </recommendedName>
</protein>
<dbReference type="PRINTS" id="PR00838">
    <property type="entry name" value="V5ALLERGEN"/>
</dbReference>
<dbReference type="AlphaFoldDB" id="A0A5N4ACK3"/>
<organism evidence="4 5">
    <name type="scientific">Photinus pyralis</name>
    <name type="common">Common eastern firefly</name>
    <name type="synonym">Lampyris pyralis</name>
    <dbReference type="NCBI Taxonomy" id="7054"/>
    <lineage>
        <taxon>Eukaryota</taxon>
        <taxon>Metazoa</taxon>
        <taxon>Ecdysozoa</taxon>
        <taxon>Arthropoda</taxon>
        <taxon>Hexapoda</taxon>
        <taxon>Insecta</taxon>
        <taxon>Pterygota</taxon>
        <taxon>Neoptera</taxon>
        <taxon>Endopterygota</taxon>
        <taxon>Coleoptera</taxon>
        <taxon>Polyphaga</taxon>
        <taxon>Elateriformia</taxon>
        <taxon>Elateroidea</taxon>
        <taxon>Lampyridae</taxon>
        <taxon>Lampyrinae</taxon>
        <taxon>Photinus</taxon>
    </lineage>
</organism>
<dbReference type="CDD" id="cd05382">
    <property type="entry name" value="CAP_GAPR1-like"/>
    <property type="match status" value="1"/>
</dbReference>
<keyword evidence="2" id="KW-0964">Secreted</keyword>
<comment type="subcellular location">
    <subcellularLocation>
        <location evidence="1">Secreted</location>
    </subcellularLocation>
</comment>
<keyword evidence="5" id="KW-1185">Reference proteome</keyword>
<dbReference type="InterPro" id="IPR035940">
    <property type="entry name" value="CAP_sf"/>
</dbReference>
<dbReference type="Pfam" id="PF00188">
    <property type="entry name" value="CAP"/>
    <property type="match status" value="1"/>
</dbReference>
<dbReference type="InterPro" id="IPR002413">
    <property type="entry name" value="V5_allergen-like"/>
</dbReference>
<dbReference type="PROSITE" id="PS01009">
    <property type="entry name" value="CRISP_1"/>
    <property type="match status" value="1"/>
</dbReference>
<gene>
    <name evidence="4" type="ORF">PPYR_11883</name>
</gene>
<comment type="caution">
    <text evidence="4">The sequence shown here is derived from an EMBL/GenBank/DDBJ whole genome shotgun (WGS) entry which is preliminary data.</text>
</comment>
<reference evidence="4 5" key="1">
    <citation type="journal article" date="2018" name="Elife">
        <title>Firefly genomes illuminate parallel origins of bioluminescence in beetles.</title>
        <authorList>
            <person name="Fallon T.R."/>
            <person name="Lower S.E."/>
            <person name="Chang C.H."/>
            <person name="Bessho-Uehara M."/>
            <person name="Martin G.J."/>
            <person name="Bewick A.J."/>
            <person name="Behringer M."/>
            <person name="Debat H.J."/>
            <person name="Wong I."/>
            <person name="Day J.C."/>
            <person name="Suvorov A."/>
            <person name="Silva C.J."/>
            <person name="Stanger-Hall K.F."/>
            <person name="Hall D.W."/>
            <person name="Schmitz R.J."/>
            <person name="Nelson D.R."/>
            <person name="Lewis S.M."/>
            <person name="Shigenobu S."/>
            <person name="Bybee S.M."/>
            <person name="Larracuente A.M."/>
            <person name="Oba Y."/>
            <person name="Weng J.K."/>
        </authorList>
    </citation>
    <scope>NUCLEOTIDE SEQUENCE [LARGE SCALE GENOMIC DNA]</scope>
    <source>
        <strain evidence="4">1611_PpyrPB1</strain>
        <tissue evidence="4">Whole body</tissue>
    </source>
</reference>
<dbReference type="Gene3D" id="3.40.33.10">
    <property type="entry name" value="CAP"/>
    <property type="match status" value="1"/>
</dbReference>
<dbReference type="EMBL" id="VVIM01000008">
    <property type="protein sequence ID" value="KAB0795044.1"/>
    <property type="molecule type" value="Genomic_DNA"/>
</dbReference>
<dbReference type="Proteomes" id="UP000327044">
    <property type="component" value="Unassembled WGS sequence"/>
</dbReference>
<sequence>MDLPRISSHTSLNPSNPILSSLRSRIPISRKLLSASNQEPQFAVIPSTSHFQPSCKREEARALQNLRRRVQALRIVQDNRAEEAIETVNGNRNLSYSQLDNRPQLLQKILTNKPVSMVLDESDIQTAWQDSDFITDCLCWHNVYRQRHSSPPLSMSSELCDLAQTWANHLAHTNRFYYRNDKDIGQNLFCRPASPLQLDVTGQEVAVYWYSAVRQYDYNKEPDILHANVNSGHFTQLVWRNSKHFGIGKARSRTGKIVVVAHYAPAGNITGSFQDNVLPPGPDYPLVATPRYYISADITESENSTSTTSSSTP</sequence>
<proteinExistence type="predicted"/>
<dbReference type="SUPFAM" id="SSF55797">
    <property type="entry name" value="PR-1-like"/>
    <property type="match status" value="1"/>
</dbReference>
<evidence type="ECO:0000259" key="3">
    <source>
        <dbReference type="SMART" id="SM00198"/>
    </source>
</evidence>
<feature type="domain" description="SCP" evidence="3">
    <location>
        <begin position="132"/>
        <end position="271"/>
    </location>
</feature>
<dbReference type="PRINTS" id="PR00837">
    <property type="entry name" value="V5TPXLIKE"/>
</dbReference>
<evidence type="ECO:0000256" key="2">
    <source>
        <dbReference type="ARBA" id="ARBA00022525"/>
    </source>
</evidence>
<dbReference type="InParanoid" id="A0A5N4ACK3"/>
<dbReference type="InterPro" id="IPR001283">
    <property type="entry name" value="CRISP-related"/>
</dbReference>
<accession>A0A5N4ACK3</accession>
<evidence type="ECO:0000313" key="4">
    <source>
        <dbReference type="EMBL" id="KAB0795044.1"/>
    </source>
</evidence>
<dbReference type="OrthoDB" id="337038at2759"/>
<dbReference type="InterPro" id="IPR018244">
    <property type="entry name" value="Allrgn_V5/Tpx1_CS"/>
</dbReference>
<dbReference type="InterPro" id="IPR034113">
    <property type="entry name" value="SCP_GAPR1-like"/>
</dbReference>
<dbReference type="SMART" id="SM00198">
    <property type="entry name" value="SCP"/>
    <property type="match status" value="1"/>
</dbReference>
<evidence type="ECO:0000256" key="1">
    <source>
        <dbReference type="ARBA" id="ARBA00004613"/>
    </source>
</evidence>